<dbReference type="RefSeq" id="WP_075622656.1">
    <property type="nucleotide sequence ID" value="NZ_CP015607.1"/>
</dbReference>
<accession>A0A1L6ZJ83</accession>
<dbReference type="Proteomes" id="UP000185426">
    <property type="component" value="Chromosome"/>
</dbReference>
<dbReference type="AlphaFoldDB" id="A0A1L6ZJ83"/>
<evidence type="ECO:0000313" key="2">
    <source>
        <dbReference type="Proteomes" id="UP000185426"/>
    </source>
</evidence>
<dbReference type="EMBL" id="CP015607">
    <property type="protein sequence ID" value="APT46581.1"/>
    <property type="molecule type" value="Genomic_DNA"/>
</dbReference>
<sequence>MLLGFVPMPHKASVISADEALDEWGLPVSTGVSEPYKCKITYNSNMQSIQVASGEMVVYQANILFEGLPKIEYSDLIEWVDDWGNVHSKQPLNIQYKHDLAGSPIAVKVVV</sequence>
<organism evidence="1 2">
    <name type="scientific">Bacillus safensis</name>
    <dbReference type="NCBI Taxonomy" id="561879"/>
    <lineage>
        <taxon>Bacteria</taxon>
        <taxon>Bacillati</taxon>
        <taxon>Bacillota</taxon>
        <taxon>Bacilli</taxon>
        <taxon>Bacillales</taxon>
        <taxon>Bacillaceae</taxon>
        <taxon>Bacillus</taxon>
    </lineage>
</organism>
<proteinExistence type="predicted"/>
<evidence type="ECO:0000313" key="1">
    <source>
        <dbReference type="EMBL" id="APT46581.1"/>
    </source>
</evidence>
<reference evidence="1 2" key="1">
    <citation type="submission" date="2016-05" db="EMBL/GenBank/DDBJ databases">
        <title>Complete Genome and Methylome Analysis of Psychrotrophic Bacterial Isolates from Antarctic Lake Untersee.</title>
        <authorList>
            <person name="Fomenkov A."/>
            <person name="Akimov V.N."/>
            <person name="Vasilyeva L.V."/>
            <person name="Andersen D."/>
            <person name="Vincze T."/>
            <person name="Roberts R.J."/>
        </authorList>
    </citation>
    <scope>NUCLEOTIDE SEQUENCE [LARGE SCALE GENOMIC DNA]</scope>
    <source>
        <strain evidence="1 2">U14-5</strain>
    </source>
</reference>
<protein>
    <submittedName>
        <fullName evidence="1">Uncharacterized protein</fullName>
    </submittedName>
</protein>
<gene>
    <name evidence="1" type="ORF">BSA145_12415</name>
</gene>
<name>A0A1L6ZJ83_BACIA</name>